<reference evidence="3 4" key="1">
    <citation type="submission" date="2017-02" db="EMBL/GenBank/DDBJ databases">
        <authorList>
            <person name="Peterson S.W."/>
        </authorList>
    </citation>
    <scope>NUCLEOTIDE SEQUENCE [LARGE SCALE GENOMIC DNA]</scope>
    <source>
        <strain evidence="3 4">B Ar 00.02</strain>
    </source>
</reference>
<keyword evidence="4" id="KW-1185">Reference proteome</keyword>
<evidence type="ECO:0000256" key="1">
    <source>
        <dbReference type="SAM" id="MobiDB-lite"/>
    </source>
</evidence>
<feature type="transmembrane region" description="Helical" evidence="2">
    <location>
        <begin position="103"/>
        <end position="120"/>
    </location>
</feature>
<gene>
    <name evidence="3" type="ORF">FM101_03310</name>
</gene>
<protein>
    <recommendedName>
        <fullName evidence="5">DUF4956 domain-containing protein</fullName>
    </recommendedName>
</protein>
<keyword evidence="2" id="KW-0812">Transmembrane</keyword>
<sequence>MFTFWMALLANILGTAVLVYVVYFRRHHRRDLALAYVALSMGIFAVTLLLTTSDAGAGLGLGLFGILSIIRLRSNTLTQEEVAYYFISLAIGLVNGLHPDPAWLAPTITAALLVVMFAADHPRFAATTTRQVVTLDTAYPRSQDMDAALEQLLGARILRTVVLELDMVRDTTVVDVRFRELPAKTSRRAQERTTASARQQETSGVSAPVAAEREYANQGHGSK</sequence>
<evidence type="ECO:0000256" key="2">
    <source>
        <dbReference type="SAM" id="Phobius"/>
    </source>
</evidence>
<keyword evidence="2" id="KW-1133">Transmembrane helix</keyword>
<dbReference type="EMBL" id="FUHW01000014">
    <property type="protein sequence ID" value="SJM53500.1"/>
    <property type="molecule type" value="Genomic_DNA"/>
</dbReference>
<dbReference type="Pfam" id="PF16316">
    <property type="entry name" value="DUF4956"/>
    <property type="match status" value="1"/>
</dbReference>
<dbReference type="RefSeq" id="WP_086995378.1">
    <property type="nucleotide sequence ID" value="NZ_FUHW01000014.1"/>
</dbReference>
<feature type="compositionally biased region" description="Polar residues" evidence="1">
    <location>
        <begin position="192"/>
        <end position="205"/>
    </location>
</feature>
<evidence type="ECO:0008006" key="5">
    <source>
        <dbReference type="Google" id="ProtNLM"/>
    </source>
</evidence>
<evidence type="ECO:0000313" key="3">
    <source>
        <dbReference type="EMBL" id="SJM53500.1"/>
    </source>
</evidence>
<feature type="region of interest" description="Disordered" evidence="1">
    <location>
        <begin position="184"/>
        <end position="223"/>
    </location>
</feature>
<name>A0A1R4FBZ9_9MICC</name>
<feature type="transmembrane region" description="Helical" evidence="2">
    <location>
        <begin position="55"/>
        <end position="70"/>
    </location>
</feature>
<organism evidence="3 4">
    <name type="scientific">Arthrobacter rhombi</name>
    <dbReference type="NCBI Taxonomy" id="71253"/>
    <lineage>
        <taxon>Bacteria</taxon>
        <taxon>Bacillati</taxon>
        <taxon>Actinomycetota</taxon>
        <taxon>Actinomycetes</taxon>
        <taxon>Micrococcales</taxon>
        <taxon>Micrococcaceae</taxon>
        <taxon>Arthrobacter</taxon>
    </lineage>
</organism>
<feature type="transmembrane region" description="Helical" evidence="2">
    <location>
        <begin position="82"/>
        <end position="97"/>
    </location>
</feature>
<feature type="transmembrane region" description="Helical" evidence="2">
    <location>
        <begin position="6"/>
        <end position="24"/>
    </location>
</feature>
<keyword evidence="2" id="KW-0472">Membrane</keyword>
<dbReference type="AlphaFoldDB" id="A0A1R4FBZ9"/>
<accession>A0A1R4FBZ9</accession>
<proteinExistence type="predicted"/>
<feature type="transmembrane region" description="Helical" evidence="2">
    <location>
        <begin position="31"/>
        <end position="49"/>
    </location>
</feature>
<dbReference type="Proteomes" id="UP000195913">
    <property type="component" value="Unassembled WGS sequence"/>
</dbReference>
<dbReference type="InterPro" id="IPR032531">
    <property type="entry name" value="DUF4956"/>
</dbReference>
<evidence type="ECO:0000313" key="4">
    <source>
        <dbReference type="Proteomes" id="UP000195913"/>
    </source>
</evidence>